<evidence type="ECO:0000256" key="1">
    <source>
        <dbReference type="ARBA" id="ARBA00004496"/>
    </source>
</evidence>
<dbReference type="EC" id="2.5.1.55" evidence="6"/>
<evidence type="ECO:0000256" key="6">
    <source>
        <dbReference type="HAMAP-Rule" id="MF_00056"/>
    </source>
</evidence>
<dbReference type="GO" id="GO:0008676">
    <property type="term" value="F:3-deoxy-8-phosphooctulonate synthase activity"/>
    <property type="evidence" value="ECO:0007669"/>
    <property type="project" value="UniProtKB-UniRule"/>
</dbReference>
<comment type="subcellular location">
    <subcellularLocation>
        <location evidence="1 6">Cytoplasm</location>
    </subcellularLocation>
</comment>
<name>A0A8D5FZB1_9BACT</name>
<keyword evidence="6" id="KW-0448">Lipopolysaccharide biosynthesis</keyword>
<keyword evidence="4 6" id="KW-0963">Cytoplasm</keyword>
<keyword evidence="9" id="KW-1185">Reference proteome</keyword>
<protein>
    <recommendedName>
        <fullName evidence="6">2-dehydro-3-deoxyphosphooctonate aldolase</fullName>
        <ecNumber evidence="6">2.5.1.55</ecNumber>
    </recommendedName>
    <alternativeName>
        <fullName evidence="6">3-deoxy-D-manno-octulosonic acid 8-phosphate synthase</fullName>
    </alternativeName>
    <alternativeName>
        <fullName evidence="6">KDO-8-phosphate synthase</fullName>
        <shortName evidence="6">KDO 8-P synthase</shortName>
        <shortName evidence="6">KDOPS</shortName>
    </alternativeName>
    <alternativeName>
        <fullName evidence="6">Phospho-2-dehydro-3-deoxyoctonate aldolase</fullName>
    </alternativeName>
</protein>
<organism evidence="8 9">
    <name type="scientific">Desulfomarina profundi</name>
    <dbReference type="NCBI Taxonomy" id="2772557"/>
    <lineage>
        <taxon>Bacteria</taxon>
        <taxon>Pseudomonadati</taxon>
        <taxon>Thermodesulfobacteriota</taxon>
        <taxon>Desulfobulbia</taxon>
        <taxon>Desulfobulbales</taxon>
        <taxon>Desulfobulbaceae</taxon>
        <taxon>Desulfomarina</taxon>
    </lineage>
</organism>
<accession>A0A8D5FZB1</accession>
<dbReference type="HAMAP" id="MF_00056">
    <property type="entry name" value="KDO8P_synth"/>
    <property type="match status" value="1"/>
</dbReference>
<dbReference type="InterPro" id="IPR006269">
    <property type="entry name" value="KDO8P_synthase"/>
</dbReference>
<evidence type="ECO:0000256" key="4">
    <source>
        <dbReference type="ARBA" id="ARBA00022490"/>
    </source>
</evidence>
<dbReference type="NCBIfam" id="TIGR01362">
    <property type="entry name" value="KDO8P_synth"/>
    <property type="match status" value="1"/>
</dbReference>
<evidence type="ECO:0000256" key="3">
    <source>
        <dbReference type="ARBA" id="ARBA00004845"/>
    </source>
</evidence>
<dbReference type="GO" id="GO:0005737">
    <property type="term" value="C:cytoplasm"/>
    <property type="evidence" value="ECO:0007669"/>
    <property type="project" value="UniProtKB-SubCell"/>
</dbReference>
<dbReference type="GO" id="GO:0019294">
    <property type="term" value="P:keto-3-deoxy-D-manno-octulosonic acid biosynthetic process"/>
    <property type="evidence" value="ECO:0007669"/>
    <property type="project" value="UniProtKB-UniRule"/>
</dbReference>
<gene>
    <name evidence="6 8" type="primary">kdsA</name>
    <name evidence="8" type="ORF">DGMP_33800</name>
</gene>
<evidence type="ECO:0000256" key="5">
    <source>
        <dbReference type="ARBA" id="ARBA00022679"/>
    </source>
</evidence>
<dbReference type="RefSeq" id="WP_228855018.1">
    <property type="nucleotide sequence ID" value="NZ_AP024086.1"/>
</dbReference>
<comment type="pathway">
    <text evidence="3 6">Carbohydrate biosynthesis; 3-deoxy-D-manno-octulosonate biosynthesis; 3-deoxy-D-manno-octulosonate from D-ribulose 5-phosphate: step 2/3.</text>
</comment>
<dbReference type="UniPathway" id="UPA00030"/>
<comment type="catalytic activity">
    <reaction evidence="6">
        <text>D-arabinose 5-phosphate + phosphoenolpyruvate + H2O = 3-deoxy-alpha-D-manno-2-octulosonate-8-phosphate + phosphate</text>
        <dbReference type="Rhea" id="RHEA:14053"/>
        <dbReference type="ChEBI" id="CHEBI:15377"/>
        <dbReference type="ChEBI" id="CHEBI:43474"/>
        <dbReference type="ChEBI" id="CHEBI:57693"/>
        <dbReference type="ChEBI" id="CHEBI:58702"/>
        <dbReference type="ChEBI" id="CHEBI:85985"/>
        <dbReference type="EC" id="2.5.1.55"/>
    </reaction>
</comment>
<evidence type="ECO:0000313" key="8">
    <source>
        <dbReference type="EMBL" id="BCL62687.1"/>
    </source>
</evidence>
<reference evidence="8" key="1">
    <citation type="submission" date="2020-09" db="EMBL/GenBank/DDBJ databases">
        <title>Desulfogranum mesoprofundum gen. nov., sp. nov., a novel mesophilic, sulfate-reducing chemolithoautotroph isolated from a deep-sea hydrothermal vent chimney in the Suiyo Seamount.</title>
        <authorList>
            <person name="Hashimoto Y."/>
            <person name="Nakagawa S."/>
        </authorList>
    </citation>
    <scope>NUCLEOTIDE SEQUENCE</scope>
    <source>
        <strain evidence="8">KT2</strain>
    </source>
</reference>
<comment type="similarity">
    <text evidence="6">Belongs to the KdsA family.</text>
</comment>
<feature type="domain" description="DAHP synthetase I/KDSA" evidence="7">
    <location>
        <begin position="8"/>
        <end position="273"/>
    </location>
</feature>
<dbReference type="NCBIfam" id="NF003543">
    <property type="entry name" value="PRK05198.1"/>
    <property type="match status" value="1"/>
</dbReference>
<dbReference type="UniPathway" id="UPA00357">
    <property type="reaction ID" value="UER00474"/>
</dbReference>
<evidence type="ECO:0000256" key="2">
    <source>
        <dbReference type="ARBA" id="ARBA00004756"/>
    </source>
</evidence>
<proteinExistence type="inferred from homology"/>
<evidence type="ECO:0000313" key="9">
    <source>
        <dbReference type="Proteomes" id="UP000826725"/>
    </source>
</evidence>
<dbReference type="Proteomes" id="UP000826725">
    <property type="component" value="Chromosome"/>
</dbReference>
<dbReference type="InterPro" id="IPR006218">
    <property type="entry name" value="DAHP1/KDSA"/>
</dbReference>
<sequence>MQEIKIEIPVPTGDPIVVGTGQPLLLIGGPCALESEEIARTVAEKMQEICNRLGISYIFKASFDKANRTSLSSYRGPGLEKGLMILASIRESMQLPVISDVHDASQVKAAAEVLDIIQIPAFLCRQTDLLTEAARTGKVVNVKKGQFVSPWDMKNVVDKLRGVGGRKIMLVERGASFGYNNLVVDMRSLPIMRSLGCPVVFDATHSVQLPGGAGGSSGGQREFIEPLARAATAAGIDGLFMEIHPDPRKALCDGANSIALDDVEEVLKRIIKIRTALA</sequence>
<dbReference type="EMBL" id="AP024086">
    <property type="protein sequence ID" value="BCL62687.1"/>
    <property type="molecule type" value="Genomic_DNA"/>
</dbReference>
<dbReference type="KEGG" id="dbk:DGMP_33800"/>
<evidence type="ECO:0000259" key="7">
    <source>
        <dbReference type="Pfam" id="PF00793"/>
    </source>
</evidence>
<dbReference type="Pfam" id="PF00793">
    <property type="entry name" value="DAHP_synth_1"/>
    <property type="match status" value="1"/>
</dbReference>
<comment type="pathway">
    <text evidence="2">Bacterial outer membrane biogenesis; lipopolysaccharide biosynthesis.</text>
</comment>
<dbReference type="PANTHER" id="PTHR21057">
    <property type="entry name" value="PHOSPHO-2-DEHYDRO-3-DEOXYHEPTONATE ALDOLASE"/>
    <property type="match status" value="1"/>
</dbReference>
<keyword evidence="5 6" id="KW-0808">Transferase</keyword>
<dbReference type="AlphaFoldDB" id="A0A8D5FZB1"/>